<sequence>MSSNDEYAPRSRRDRPRHDRDGALRSLDDDDYTADSRRPAGPPLRHSRYEDSPAPPYGSDGARRKKDFDPRDVEPKAAYRDLKDGSSRHRDHASDTKPRKSNTGAARRPTFDEYEDDVNATTQSHRRAEGGGGGVAFGRSKGYRAPLPEAEATMSDRDDARKARPSRYRPAKDDYADFEPETPRRAKSYREPDHHNRGTDDVYGDEPPRSSRRYRSPEDKYADRDRGYRSDGRDALRRSSRRDDDRSDDRRYRGDGGDGYASDKGHRRSDRDRDRVRHSDRDYRDHDRDKRDRDRDRDRDRRYYDSRDRDRDRDRYGDHDQDRRKKKGFSIDDLGKVYEQGQKHYKTVAPLVSSLAKMYLDNKK</sequence>
<dbReference type="HOGENOM" id="CLU_771601_0_0_1"/>
<protein>
    <submittedName>
        <fullName evidence="2">Uncharacterized protein</fullName>
    </submittedName>
</protein>
<dbReference type="Proteomes" id="UP000019484">
    <property type="component" value="Unassembled WGS sequence"/>
</dbReference>
<dbReference type="EMBL" id="AMWN01000001">
    <property type="protein sequence ID" value="EXJ95811.1"/>
    <property type="molecule type" value="Genomic_DNA"/>
</dbReference>
<gene>
    <name evidence="2" type="ORF">A1O1_00935</name>
</gene>
<dbReference type="RefSeq" id="XP_007720040.1">
    <property type="nucleotide sequence ID" value="XM_007721850.1"/>
</dbReference>
<keyword evidence="3" id="KW-1185">Reference proteome</keyword>
<feature type="compositionally biased region" description="Basic and acidic residues" evidence="1">
    <location>
        <begin position="215"/>
        <end position="330"/>
    </location>
</feature>
<dbReference type="AlphaFoldDB" id="W9Z2K8"/>
<evidence type="ECO:0000256" key="1">
    <source>
        <dbReference type="SAM" id="MobiDB-lite"/>
    </source>
</evidence>
<name>W9Z2K8_9EURO</name>
<evidence type="ECO:0000313" key="3">
    <source>
        <dbReference type="Proteomes" id="UP000019484"/>
    </source>
</evidence>
<feature type="compositionally biased region" description="Basic and acidic residues" evidence="1">
    <location>
        <begin position="66"/>
        <end position="98"/>
    </location>
</feature>
<accession>W9Z2K8</accession>
<proteinExistence type="predicted"/>
<dbReference type="OrthoDB" id="4161448at2759"/>
<dbReference type="GeneID" id="19155839"/>
<feature type="region of interest" description="Disordered" evidence="1">
    <location>
        <begin position="1"/>
        <end position="330"/>
    </location>
</feature>
<reference evidence="2 3" key="1">
    <citation type="submission" date="2013-03" db="EMBL/GenBank/DDBJ databases">
        <title>The Genome Sequence of Capronia coronata CBS 617.96.</title>
        <authorList>
            <consortium name="The Broad Institute Genomics Platform"/>
            <person name="Cuomo C."/>
            <person name="de Hoog S."/>
            <person name="Gorbushina A."/>
            <person name="Walker B."/>
            <person name="Young S.K."/>
            <person name="Zeng Q."/>
            <person name="Gargeya S."/>
            <person name="Fitzgerald M."/>
            <person name="Haas B."/>
            <person name="Abouelleil A."/>
            <person name="Allen A.W."/>
            <person name="Alvarado L."/>
            <person name="Arachchi H.M."/>
            <person name="Berlin A.M."/>
            <person name="Chapman S.B."/>
            <person name="Gainer-Dewar J."/>
            <person name="Goldberg J."/>
            <person name="Griggs A."/>
            <person name="Gujja S."/>
            <person name="Hansen M."/>
            <person name="Howarth C."/>
            <person name="Imamovic A."/>
            <person name="Ireland A."/>
            <person name="Larimer J."/>
            <person name="McCowan C."/>
            <person name="Murphy C."/>
            <person name="Pearson M."/>
            <person name="Poon T.W."/>
            <person name="Priest M."/>
            <person name="Roberts A."/>
            <person name="Saif S."/>
            <person name="Shea T."/>
            <person name="Sisk P."/>
            <person name="Sykes S."/>
            <person name="Wortman J."/>
            <person name="Nusbaum C."/>
            <person name="Birren B."/>
        </authorList>
    </citation>
    <scope>NUCLEOTIDE SEQUENCE [LARGE SCALE GENOMIC DNA]</scope>
    <source>
        <strain evidence="2 3">CBS 617.96</strain>
    </source>
</reference>
<comment type="caution">
    <text evidence="2">The sequence shown here is derived from an EMBL/GenBank/DDBJ whole genome shotgun (WGS) entry which is preliminary data.</text>
</comment>
<evidence type="ECO:0000313" key="2">
    <source>
        <dbReference type="EMBL" id="EXJ95811.1"/>
    </source>
</evidence>
<organism evidence="2 3">
    <name type="scientific">Capronia coronata CBS 617.96</name>
    <dbReference type="NCBI Taxonomy" id="1182541"/>
    <lineage>
        <taxon>Eukaryota</taxon>
        <taxon>Fungi</taxon>
        <taxon>Dikarya</taxon>
        <taxon>Ascomycota</taxon>
        <taxon>Pezizomycotina</taxon>
        <taxon>Eurotiomycetes</taxon>
        <taxon>Chaetothyriomycetidae</taxon>
        <taxon>Chaetothyriales</taxon>
        <taxon>Herpotrichiellaceae</taxon>
        <taxon>Capronia</taxon>
    </lineage>
</organism>
<feature type="compositionally biased region" description="Basic and acidic residues" evidence="1">
    <location>
        <begin position="170"/>
        <end position="200"/>
    </location>
</feature>
<feature type="compositionally biased region" description="Basic and acidic residues" evidence="1">
    <location>
        <begin position="7"/>
        <end position="27"/>
    </location>
</feature>
<dbReference type="STRING" id="1182541.W9Z2K8"/>